<dbReference type="GO" id="GO:0048544">
    <property type="term" value="P:recognition of pollen"/>
    <property type="evidence" value="ECO:0007669"/>
    <property type="project" value="InterPro"/>
</dbReference>
<feature type="transmembrane region" description="Helical" evidence="4">
    <location>
        <begin position="12"/>
        <end position="31"/>
    </location>
</feature>
<keyword evidence="8" id="KW-1185">Reference proteome</keyword>
<keyword evidence="3" id="KW-0325">Glycoprotein</keyword>
<keyword evidence="1" id="KW-0732">Signal</keyword>
<reference evidence="7 8" key="1">
    <citation type="journal article" date="2016" name="G3 (Bethesda)">
        <title>First Draft Assembly and Annotation of the Genome of a California Endemic Oak Quercus lobata Nee (Fagaceae).</title>
        <authorList>
            <person name="Sork V.L."/>
            <person name="Fitz-Gibbon S.T."/>
            <person name="Puiu D."/>
            <person name="Crepeau M."/>
            <person name="Gugger P.F."/>
            <person name="Sherman R."/>
            <person name="Stevens K."/>
            <person name="Langley C.H."/>
            <person name="Pellegrini M."/>
            <person name="Salzberg S.L."/>
        </authorList>
    </citation>
    <scope>NUCLEOTIDE SEQUENCE [LARGE SCALE GENOMIC DNA]</scope>
    <source>
        <strain evidence="7 8">cv. SW786</strain>
    </source>
</reference>
<evidence type="ECO:0000256" key="1">
    <source>
        <dbReference type="ARBA" id="ARBA00022729"/>
    </source>
</evidence>
<dbReference type="Proteomes" id="UP000594261">
    <property type="component" value="Chromosome 11"/>
</dbReference>
<feature type="domain" description="Bulb-type lectin" evidence="5">
    <location>
        <begin position="35"/>
        <end position="155"/>
    </location>
</feature>
<keyword evidence="4" id="KW-0812">Transmembrane</keyword>
<dbReference type="InterPro" id="IPR001480">
    <property type="entry name" value="Bulb-type_lectin_dom"/>
</dbReference>
<protein>
    <submittedName>
        <fullName evidence="7">Uncharacterized protein</fullName>
    </submittedName>
</protein>
<accession>A0A7N2MT21</accession>
<evidence type="ECO:0000256" key="2">
    <source>
        <dbReference type="ARBA" id="ARBA00023157"/>
    </source>
</evidence>
<dbReference type="InParanoid" id="A0A7N2MT21"/>
<evidence type="ECO:0000256" key="3">
    <source>
        <dbReference type="ARBA" id="ARBA00023180"/>
    </source>
</evidence>
<sequence>MASLDDIPTCKFSHHVFLLMLLVSCPFFHSSHAARDTISQRQSITITETVVSADAEFEVGFLRPGRNSTNQYVGIWFKKVSLQTITWVANRDYPITSSSAVLTISNDGNLVIMDGRLSYMVSNLPSYANASATLLDSGNLVLRDENSKISKDLVVVAWRNAEDPSPGVFSMELDPKGISQLLIMQEPDTLYWTSGPWDGHSFSFVPEMGSNYILNFSYTYNQEETYFTYNRQCNSTSRLVMDLSGQIQQLYWLESTQQWNLLWSEPRTQCEVYAFCGAFGCCNQQTLPFCSCIQGFEPRSSGHWELSDYTAGCARKTPLQCENNNQTTGEPDEFVMLSNVQLPVNPISFESRIIEECKSACLSNCSRTGCAFNDYNCSIWIGDLINLQHLTDDDHSARDFYVKVATPMQSPKRNKRKLWIIVVLAISLTAISSAAFIWWMWV</sequence>
<dbReference type="OMA" id="SIMPEND"/>
<proteinExistence type="predicted"/>
<evidence type="ECO:0000313" key="8">
    <source>
        <dbReference type="Proteomes" id="UP000594261"/>
    </source>
</evidence>
<name>A0A7N2MT21_QUELO</name>
<dbReference type="InterPro" id="IPR003609">
    <property type="entry name" value="Pan_app"/>
</dbReference>
<evidence type="ECO:0000313" key="7">
    <source>
        <dbReference type="EnsemblPlants" id="QL11p000238:mrna"/>
    </source>
</evidence>
<dbReference type="Pfam" id="PF01453">
    <property type="entry name" value="B_lectin"/>
    <property type="match status" value="1"/>
</dbReference>
<dbReference type="Gene3D" id="2.90.10.10">
    <property type="entry name" value="Bulb-type lectin domain"/>
    <property type="match status" value="1"/>
</dbReference>
<dbReference type="Gramene" id="QL11p000238:mrna">
    <property type="protein sequence ID" value="QL11p000238:mrna"/>
    <property type="gene ID" value="QL11p000238"/>
</dbReference>
<evidence type="ECO:0000259" key="5">
    <source>
        <dbReference type="PROSITE" id="PS50927"/>
    </source>
</evidence>
<dbReference type="Pfam" id="PF00954">
    <property type="entry name" value="S_locus_glycop"/>
    <property type="match status" value="1"/>
</dbReference>
<dbReference type="PANTHER" id="PTHR32444:SF238">
    <property type="entry name" value="APPLE DOMAIN-CONTAINING PROTEIN"/>
    <property type="match status" value="1"/>
</dbReference>
<keyword evidence="4" id="KW-0472">Membrane</keyword>
<dbReference type="Pfam" id="PF08276">
    <property type="entry name" value="PAN_2"/>
    <property type="match status" value="1"/>
</dbReference>
<dbReference type="SMART" id="SM00108">
    <property type="entry name" value="B_lectin"/>
    <property type="match status" value="1"/>
</dbReference>
<dbReference type="InterPro" id="IPR000858">
    <property type="entry name" value="S_locus_glycoprot_dom"/>
</dbReference>
<evidence type="ECO:0000259" key="6">
    <source>
        <dbReference type="PROSITE" id="PS50948"/>
    </source>
</evidence>
<dbReference type="CDD" id="cd01098">
    <property type="entry name" value="PAN_AP_plant"/>
    <property type="match status" value="1"/>
</dbReference>
<dbReference type="PANTHER" id="PTHR32444">
    <property type="entry name" value="BULB-TYPE LECTIN DOMAIN-CONTAINING PROTEIN"/>
    <property type="match status" value="1"/>
</dbReference>
<organism evidence="7 8">
    <name type="scientific">Quercus lobata</name>
    <name type="common">Valley oak</name>
    <dbReference type="NCBI Taxonomy" id="97700"/>
    <lineage>
        <taxon>Eukaryota</taxon>
        <taxon>Viridiplantae</taxon>
        <taxon>Streptophyta</taxon>
        <taxon>Embryophyta</taxon>
        <taxon>Tracheophyta</taxon>
        <taxon>Spermatophyta</taxon>
        <taxon>Magnoliopsida</taxon>
        <taxon>eudicotyledons</taxon>
        <taxon>Gunneridae</taxon>
        <taxon>Pentapetalae</taxon>
        <taxon>rosids</taxon>
        <taxon>fabids</taxon>
        <taxon>Fagales</taxon>
        <taxon>Fagaceae</taxon>
        <taxon>Quercus</taxon>
    </lineage>
</organism>
<dbReference type="PROSITE" id="PS50948">
    <property type="entry name" value="PAN"/>
    <property type="match status" value="1"/>
</dbReference>
<dbReference type="PROSITE" id="PS50927">
    <property type="entry name" value="BULB_LECTIN"/>
    <property type="match status" value="1"/>
</dbReference>
<feature type="transmembrane region" description="Helical" evidence="4">
    <location>
        <begin position="418"/>
        <end position="441"/>
    </location>
</feature>
<evidence type="ECO:0000256" key="4">
    <source>
        <dbReference type="SAM" id="Phobius"/>
    </source>
</evidence>
<keyword evidence="4" id="KW-1133">Transmembrane helix</keyword>
<reference evidence="7" key="2">
    <citation type="submission" date="2021-01" db="UniProtKB">
        <authorList>
            <consortium name="EnsemblPlants"/>
        </authorList>
    </citation>
    <scope>IDENTIFICATION</scope>
</reference>
<feature type="domain" description="Apple" evidence="6">
    <location>
        <begin position="321"/>
        <end position="405"/>
    </location>
</feature>
<dbReference type="CDD" id="cd00028">
    <property type="entry name" value="B_lectin"/>
    <property type="match status" value="1"/>
</dbReference>
<dbReference type="EnsemblPlants" id="QL11p000238:mrna">
    <property type="protein sequence ID" value="QL11p000238:mrna"/>
    <property type="gene ID" value="QL11p000238"/>
</dbReference>
<keyword evidence="2" id="KW-1015">Disulfide bond</keyword>
<dbReference type="EMBL" id="LRBV02000011">
    <property type="status" value="NOT_ANNOTATED_CDS"/>
    <property type="molecule type" value="Genomic_DNA"/>
</dbReference>
<dbReference type="AlphaFoldDB" id="A0A7N2MT21"/>
<dbReference type="InterPro" id="IPR036426">
    <property type="entry name" value="Bulb-type_lectin_dom_sf"/>
</dbReference>
<dbReference type="SUPFAM" id="SSF51110">
    <property type="entry name" value="alpha-D-mannose-specific plant lectins"/>
    <property type="match status" value="1"/>
</dbReference>